<dbReference type="Gene3D" id="3.40.50.170">
    <property type="entry name" value="Formyl transferase, N-terminal domain"/>
    <property type="match status" value="1"/>
</dbReference>
<evidence type="ECO:0000259" key="6">
    <source>
        <dbReference type="Pfam" id="PF00551"/>
    </source>
</evidence>
<dbReference type="Gramene" id="Pav_sc0000464.1_g1210.1.mk:mrna">
    <property type="protein sequence ID" value="Pav_sc0000464.1_g1210.1.mk:mrna"/>
    <property type="gene ID" value="Pav_sc0000464.1_g1210.1.mk"/>
</dbReference>
<evidence type="ECO:0000259" key="7">
    <source>
        <dbReference type="Pfam" id="PF02911"/>
    </source>
</evidence>
<accession>A0A6P5SEK5</accession>
<dbReference type="AlphaFoldDB" id="A0A6P5SEK5"/>
<evidence type="ECO:0000256" key="1">
    <source>
        <dbReference type="ARBA" id="ARBA00010699"/>
    </source>
</evidence>
<dbReference type="FunFam" id="3.40.50.170:FF:000010">
    <property type="entry name" value="Methionyl-tRNA formyltransferase"/>
    <property type="match status" value="1"/>
</dbReference>
<dbReference type="PANTHER" id="PTHR11138:SF5">
    <property type="entry name" value="METHIONYL-TRNA FORMYLTRANSFERASE, MITOCHONDRIAL"/>
    <property type="match status" value="1"/>
</dbReference>
<protein>
    <recommendedName>
        <fullName evidence="3">Methionyl-tRNA formyltransferase, mitochondrial</fullName>
        <ecNumber evidence="2">2.1.2.9</ecNumber>
    </recommendedName>
</protein>
<evidence type="ECO:0000256" key="2">
    <source>
        <dbReference type="ARBA" id="ARBA00012261"/>
    </source>
</evidence>
<dbReference type="HAMAP" id="MF_00182">
    <property type="entry name" value="Formyl_trans"/>
    <property type="match status" value="1"/>
</dbReference>
<evidence type="ECO:0000313" key="9">
    <source>
        <dbReference type="RefSeq" id="XP_021811966.1"/>
    </source>
</evidence>
<dbReference type="SUPFAM" id="SSF50486">
    <property type="entry name" value="FMT C-terminal domain-like"/>
    <property type="match status" value="1"/>
</dbReference>
<evidence type="ECO:0000256" key="4">
    <source>
        <dbReference type="ARBA" id="ARBA00022679"/>
    </source>
</evidence>
<dbReference type="InterPro" id="IPR037022">
    <property type="entry name" value="Formyl_trans_C_sf"/>
</dbReference>
<keyword evidence="4" id="KW-0808">Transferase</keyword>
<dbReference type="RefSeq" id="XP_021811966.1">
    <property type="nucleotide sequence ID" value="XM_021956274.1"/>
</dbReference>
<sequence>MNSSLVFRRFWCFNAATSSSSSSASSTLCFASNKKPLVFLGSPQVSAIVLDALLNASTSPDSLFEVAAIVTQPPSRKSRGKKLMPSPLAQHALDRGFPSNHIFTPERAGEDVFLSNLRDLQPELCITAAYGNILPSKFLNIPTSGTVNIHPSLLPLYRGAAPVQRALQDGVKETGVSLVFTVRALDAGPVIACERMEIEDQIKAPELLDLLFYEGSKLLIRELPSIFDGLAKVKAQPQDDSKATLAPKIASEESWLSFDEEAPVLHNKVRAFAGWPGTRAKVVIVDNKSGQDKITELKIVTTKVCSRSNIQVNQADEITFIKPALVFPCGGGTALEVLEIQLPGKKVMTAAAFWNGVRGQKLKILSAAYVNDHLS</sequence>
<dbReference type="KEGG" id="pavi:110755109"/>
<dbReference type="InterPro" id="IPR044135">
    <property type="entry name" value="Met-tRNA-FMT_C"/>
</dbReference>
<dbReference type="FunFam" id="3.10.25.10:FF:000005">
    <property type="entry name" value="Methionyl-tRNA formyltransferase"/>
    <property type="match status" value="1"/>
</dbReference>
<dbReference type="GO" id="GO:0005739">
    <property type="term" value="C:mitochondrion"/>
    <property type="evidence" value="ECO:0007669"/>
    <property type="project" value="TreeGrafter"/>
</dbReference>
<dbReference type="InterPro" id="IPR036477">
    <property type="entry name" value="Formyl_transf_N_sf"/>
</dbReference>
<dbReference type="Proteomes" id="UP000515124">
    <property type="component" value="Unplaced"/>
</dbReference>
<keyword evidence="5" id="KW-0648">Protein biosynthesis</keyword>
<dbReference type="GeneID" id="110755109"/>
<dbReference type="InterPro" id="IPR011034">
    <property type="entry name" value="Formyl_transferase-like_C_sf"/>
</dbReference>
<dbReference type="NCBIfam" id="TIGR00460">
    <property type="entry name" value="fmt"/>
    <property type="match status" value="1"/>
</dbReference>
<proteinExistence type="inferred from homology"/>
<dbReference type="InterPro" id="IPR041711">
    <property type="entry name" value="Met-tRNA-FMT_N"/>
</dbReference>
<dbReference type="Gene3D" id="3.10.25.10">
    <property type="entry name" value="Formyl transferase, C-terminal domain"/>
    <property type="match status" value="1"/>
</dbReference>
<evidence type="ECO:0000313" key="8">
    <source>
        <dbReference type="Proteomes" id="UP000515124"/>
    </source>
</evidence>
<dbReference type="InterPro" id="IPR002376">
    <property type="entry name" value="Formyl_transf_N"/>
</dbReference>
<comment type="similarity">
    <text evidence="1">Belongs to the Fmt family.</text>
</comment>
<dbReference type="EC" id="2.1.2.9" evidence="2"/>
<gene>
    <name evidence="9" type="primary">LOC110755109</name>
</gene>
<dbReference type="PANTHER" id="PTHR11138">
    <property type="entry name" value="METHIONYL-TRNA FORMYLTRANSFERASE"/>
    <property type="match status" value="1"/>
</dbReference>
<evidence type="ECO:0000256" key="5">
    <source>
        <dbReference type="ARBA" id="ARBA00022917"/>
    </source>
</evidence>
<dbReference type="Pfam" id="PF02911">
    <property type="entry name" value="Formyl_trans_C"/>
    <property type="match status" value="1"/>
</dbReference>
<dbReference type="CDD" id="cd08704">
    <property type="entry name" value="Met_tRNA_FMT_C"/>
    <property type="match status" value="1"/>
</dbReference>
<name>A0A6P5SEK5_PRUAV</name>
<dbReference type="SUPFAM" id="SSF53328">
    <property type="entry name" value="Formyltransferase"/>
    <property type="match status" value="1"/>
</dbReference>
<dbReference type="CDD" id="cd08646">
    <property type="entry name" value="FMT_core_Met-tRNA-FMT_N"/>
    <property type="match status" value="1"/>
</dbReference>
<evidence type="ECO:0000256" key="3">
    <source>
        <dbReference type="ARBA" id="ARBA00014185"/>
    </source>
</evidence>
<dbReference type="GO" id="GO:0004479">
    <property type="term" value="F:methionyl-tRNA formyltransferase activity"/>
    <property type="evidence" value="ECO:0007669"/>
    <property type="project" value="UniProtKB-EC"/>
</dbReference>
<dbReference type="InterPro" id="IPR005794">
    <property type="entry name" value="Fmt"/>
</dbReference>
<keyword evidence="8" id="KW-1185">Reference proteome</keyword>
<dbReference type="Pfam" id="PF00551">
    <property type="entry name" value="Formyl_trans_N"/>
    <property type="match status" value="1"/>
</dbReference>
<feature type="domain" description="Formyl transferase C-terminal" evidence="7">
    <location>
        <begin position="248"/>
        <end position="357"/>
    </location>
</feature>
<feature type="domain" description="Formyl transferase N-terminal" evidence="6">
    <location>
        <begin position="49"/>
        <end position="211"/>
    </location>
</feature>
<reference evidence="9" key="1">
    <citation type="submission" date="2025-08" db="UniProtKB">
        <authorList>
            <consortium name="RefSeq"/>
        </authorList>
    </citation>
    <scope>IDENTIFICATION</scope>
</reference>
<organism evidence="8 9">
    <name type="scientific">Prunus avium</name>
    <name type="common">Cherry</name>
    <name type="synonym">Cerasus avium</name>
    <dbReference type="NCBI Taxonomy" id="42229"/>
    <lineage>
        <taxon>Eukaryota</taxon>
        <taxon>Viridiplantae</taxon>
        <taxon>Streptophyta</taxon>
        <taxon>Embryophyta</taxon>
        <taxon>Tracheophyta</taxon>
        <taxon>Spermatophyta</taxon>
        <taxon>Magnoliopsida</taxon>
        <taxon>eudicotyledons</taxon>
        <taxon>Gunneridae</taxon>
        <taxon>Pentapetalae</taxon>
        <taxon>rosids</taxon>
        <taxon>fabids</taxon>
        <taxon>Rosales</taxon>
        <taxon>Rosaceae</taxon>
        <taxon>Amygdaloideae</taxon>
        <taxon>Amygdaleae</taxon>
        <taxon>Prunus</taxon>
    </lineage>
</organism>
<dbReference type="InterPro" id="IPR005793">
    <property type="entry name" value="Formyl_trans_C"/>
</dbReference>